<accession>A0A8D5FLZ6</accession>
<organism evidence="3 4">
    <name type="scientific">Desulfomarina profundi</name>
    <dbReference type="NCBI Taxonomy" id="2772557"/>
    <lineage>
        <taxon>Bacteria</taxon>
        <taxon>Pseudomonadati</taxon>
        <taxon>Thermodesulfobacteriota</taxon>
        <taxon>Desulfobulbia</taxon>
        <taxon>Desulfobulbales</taxon>
        <taxon>Desulfobulbaceae</taxon>
        <taxon>Desulfomarina</taxon>
    </lineage>
</organism>
<evidence type="ECO:0000313" key="3">
    <source>
        <dbReference type="EMBL" id="BCL60120.1"/>
    </source>
</evidence>
<gene>
    <name evidence="3" type="ORF">DGMP_08130</name>
</gene>
<proteinExistence type="predicted"/>
<reference evidence="3" key="1">
    <citation type="submission" date="2020-09" db="EMBL/GenBank/DDBJ databases">
        <title>Desulfogranum mesoprofundum gen. nov., sp. nov., a novel mesophilic, sulfate-reducing chemolithoautotroph isolated from a deep-sea hydrothermal vent chimney in the Suiyo Seamount.</title>
        <authorList>
            <person name="Hashimoto Y."/>
            <person name="Nakagawa S."/>
        </authorList>
    </citation>
    <scope>NUCLEOTIDE SEQUENCE</scope>
    <source>
        <strain evidence="3">KT2</strain>
    </source>
</reference>
<evidence type="ECO:0008006" key="5">
    <source>
        <dbReference type="Google" id="ProtNLM"/>
    </source>
</evidence>
<dbReference type="GO" id="GO:0016758">
    <property type="term" value="F:hexosyltransferase activity"/>
    <property type="evidence" value="ECO:0007669"/>
    <property type="project" value="TreeGrafter"/>
</dbReference>
<dbReference type="AlphaFoldDB" id="A0A8D5FLZ6"/>
<name>A0A8D5FLZ6_9BACT</name>
<evidence type="ECO:0000313" key="4">
    <source>
        <dbReference type="Proteomes" id="UP000826725"/>
    </source>
</evidence>
<dbReference type="InterPro" id="IPR050194">
    <property type="entry name" value="Glycosyltransferase_grp1"/>
</dbReference>
<dbReference type="InterPro" id="IPR001296">
    <property type="entry name" value="Glyco_trans_1"/>
</dbReference>
<dbReference type="PANTHER" id="PTHR45947:SF3">
    <property type="entry name" value="SULFOQUINOVOSYL TRANSFERASE SQD2"/>
    <property type="match status" value="1"/>
</dbReference>
<evidence type="ECO:0000259" key="1">
    <source>
        <dbReference type="Pfam" id="PF00534"/>
    </source>
</evidence>
<keyword evidence="4" id="KW-1185">Reference proteome</keyword>
<dbReference type="CDD" id="cd07432">
    <property type="entry name" value="PHP_HisPPase"/>
    <property type="match status" value="1"/>
</dbReference>
<dbReference type="CDD" id="cd03814">
    <property type="entry name" value="GT4-like"/>
    <property type="match status" value="1"/>
</dbReference>
<dbReference type="KEGG" id="dbk:DGMP_08130"/>
<sequence>MAKVDMHCHSIHSDQPIHWIFRKLGARESYTPPDELYHRLKSLGMDFVTITDHNRIDGCLELKEKYDDTFISCEFTVSFPHEPAEIHLCAYDITEQQFTAALKLRHDIREFAEFFREENTLVSVPHPFHCNRGKLTLNHLEQVLLLFDCFEEINGLQMETANRMQQEFFENLTPEFLHVLQEKHDITPVGRQPWKKSRIGGSDDHSSFFLGRCWTEVENAADYQSFLDGIKAKKSRGRGQSMTALAFSHSTQSNWINAILDQYCKPGSFDDRLIKVVSKVRPQSRTRKIINRLASVSETKTVVGRRPSFIKKYILKKLIRLRLLLFLFAQKKFLNQQLQDDCECLAMDVPIGSAIELESFKSTIKQLMKDWRDTDLLFNRNPSRDLQEETYRFISTIFNTLYRYSFGQWLYHIQTGNIPEAFAKLSLIVPGILPAVPYIMGYKHFFYDNEYLNNIGTTWNLQHSPTNQAEKWAWFTDTLVDVNGAAQIIRKYTELARQSTVPITAITSHPVQPDYDGDFINFKPLFHFPLPEYESMTLAIPPILDLIHHCEQQGYTRLIISSPGPIGLLGLWIANLLSIPVSGIYHTDLPGYTGRLTGDPTMEQAAWQLIRFFYGRMDKVFTLSEAYRQKLIEHGIAEEKLHLFAKGIDVDFFRPGKANMELRERWDARDSTILLYVGRVSKEKDLDILVESYRKIRPSREDISLVIVGDGPYLNELKEKTTDLPGIIFTGFIVGEELAEIYRSCDIFVFPSTTDTYGTVLLEAQGSGLPAIVSDSGGPQEVIVDRETGLVTRAKSVESFTDGLLRLLNNPELCHEMGKKGRALVEEKSWQNAFHSFLAEHVKIDENLKN</sequence>
<feature type="domain" description="Glycosyl transferase family 1" evidence="1">
    <location>
        <begin position="669"/>
        <end position="822"/>
    </location>
</feature>
<feature type="domain" description="Glycosyltransferase subfamily 4-like N-terminal" evidence="2">
    <location>
        <begin position="483"/>
        <end position="651"/>
    </location>
</feature>
<dbReference type="EMBL" id="AP024086">
    <property type="protein sequence ID" value="BCL60120.1"/>
    <property type="molecule type" value="Genomic_DNA"/>
</dbReference>
<dbReference type="PANTHER" id="PTHR45947">
    <property type="entry name" value="SULFOQUINOVOSYL TRANSFERASE SQD2"/>
    <property type="match status" value="1"/>
</dbReference>
<dbReference type="Pfam" id="PF00534">
    <property type="entry name" value="Glycos_transf_1"/>
    <property type="match status" value="1"/>
</dbReference>
<protein>
    <recommendedName>
        <fullName evidence="5">Glycosyltransferase</fullName>
    </recommendedName>
</protein>
<dbReference type="Pfam" id="PF13439">
    <property type="entry name" value="Glyco_transf_4"/>
    <property type="match status" value="1"/>
</dbReference>
<dbReference type="Proteomes" id="UP000826725">
    <property type="component" value="Chromosome"/>
</dbReference>
<evidence type="ECO:0000259" key="2">
    <source>
        <dbReference type="Pfam" id="PF13439"/>
    </source>
</evidence>
<dbReference type="InterPro" id="IPR028098">
    <property type="entry name" value="Glyco_trans_4-like_N"/>
</dbReference>
<dbReference type="RefSeq" id="WP_228856287.1">
    <property type="nucleotide sequence ID" value="NZ_AP024086.1"/>
</dbReference>